<evidence type="ECO:0000256" key="1">
    <source>
        <dbReference type="SAM" id="Phobius"/>
    </source>
</evidence>
<keyword evidence="1" id="KW-0472">Membrane</keyword>
<feature type="transmembrane region" description="Helical" evidence="1">
    <location>
        <begin position="37"/>
        <end position="56"/>
    </location>
</feature>
<dbReference type="Proteomes" id="UP000620046">
    <property type="component" value="Unassembled WGS sequence"/>
</dbReference>
<comment type="caution">
    <text evidence="3">The sequence shown here is derived from an EMBL/GenBank/DDBJ whole genome shotgun (WGS) entry which is preliminary data.</text>
</comment>
<dbReference type="InterPro" id="IPR003675">
    <property type="entry name" value="Rce1/LyrA-like_dom"/>
</dbReference>
<accession>A0ABQ1FIP1</accession>
<keyword evidence="1" id="KW-1133">Transmembrane helix</keyword>
<feature type="transmembrane region" description="Helical" evidence="1">
    <location>
        <begin position="197"/>
        <end position="216"/>
    </location>
</feature>
<reference evidence="4" key="1">
    <citation type="journal article" date="2019" name="Int. J. Syst. Evol. Microbiol.">
        <title>The Global Catalogue of Microorganisms (GCM) 10K type strain sequencing project: providing services to taxonomists for standard genome sequencing and annotation.</title>
        <authorList>
            <consortium name="The Broad Institute Genomics Platform"/>
            <consortium name="The Broad Institute Genome Sequencing Center for Infectious Disease"/>
            <person name="Wu L."/>
            <person name="Ma J."/>
        </authorList>
    </citation>
    <scope>NUCLEOTIDE SEQUENCE [LARGE SCALE GENOMIC DNA]</scope>
    <source>
        <strain evidence="4">CGMCC 1.15439</strain>
    </source>
</reference>
<keyword evidence="4" id="KW-1185">Reference proteome</keyword>
<feature type="transmembrane region" description="Helical" evidence="1">
    <location>
        <begin position="77"/>
        <end position="99"/>
    </location>
</feature>
<sequence length="217" mass="23071">MLVLKLLRSVALTLLLFLAIYMPAFLIVSALHLTPTAMVPAVIALTLVTTCALMGWAIQQRWLTAEDFGWQWPAYRYVLYALALGVLLGTVVTVVLAHANEPGMPEGVHLAPWQAYLCFALGAPVQEEVVFRGLLQSTLARSLLSARLRVALAGIAASLSIALLFGVIHLKVGPVTACAACLLGVLAGELKRYSGSLLPGILCHALFNLGGLLLAFG</sequence>
<evidence type="ECO:0000313" key="4">
    <source>
        <dbReference type="Proteomes" id="UP000620046"/>
    </source>
</evidence>
<feature type="transmembrane region" description="Helical" evidence="1">
    <location>
        <begin position="12"/>
        <end position="31"/>
    </location>
</feature>
<proteinExistence type="predicted"/>
<dbReference type="RefSeq" id="WP_188792258.1">
    <property type="nucleotide sequence ID" value="NZ_BMJA01000001.1"/>
</dbReference>
<dbReference type="EMBL" id="BMJA01000001">
    <property type="protein sequence ID" value="GGA16595.1"/>
    <property type="molecule type" value="Genomic_DNA"/>
</dbReference>
<feature type="domain" description="CAAX prenyl protease 2/Lysostaphin resistance protein A-like" evidence="2">
    <location>
        <begin position="112"/>
        <end position="209"/>
    </location>
</feature>
<feature type="transmembrane region" description="Helical" evidence="1">
    <location>
        <begin position="146"/>
        <end position="166"/>
    </location>
</feature>
<evidence type="ECO:0000313" key="3">
    <source>
        <dbReference type="EMBL" id="GGA16595.1"/>
    </source>
</evidence>
<name>A0ABQ1FIP1_9GAMM</name>
<dbReference type="Pfam" id="PF02517">
    <property type="entry name" value="Rce1-like"/>
    <property type="match status" value="1"/>
</dbReference>
<protein>
    <recommendedName>
        <fullName evidence="2">CAAX prenyl protease 2/Lysostaphin resistance protein A-like domain-containing protein</fullName>
    </recommendedName>
</protein>
<evidence type="ECO:0000259" key="2">
    <source>
        <dbReference type="Pfam" id="PF02517"/>
    </source>
</evidence>
<gene>
    <name evidence="3" type="ORF">GCM10010981_00290</name>
</gene>
<organism evidence="3 4">
    <name type="scientific">Dyella nitratireducens</name>
    <dbReference type="NCBI Taxonomy" id="1849580"/>
    <lineage>
        <taxon>Bacteria</taxon>
        <taxon>Pseudomonadati</taxon>
        <taxon>Pseudomonadota</taxon>
        <taxon>Gammaproteobacteria</taxon>
        <taxon>Lysobacterales</taxon>
        <taxon>Rhodanobacteraceae</taxon>
        <taxon>Dyella</taxon>
    </lineage>
</organism>
<keyword evidence="1" id="KW-0812">Transmembrane</keyword>